<comment type="caution">
    <text evidence="1">The sequence shown here is derived from an EMBL/GenBank/DDBJ whole genome shotgun (WGS) entry which is preliminary data.</text>
</comment>
<keyword evidence="2" id="KW-1185">Reference proteome</keyword>
<evidence type="ECO:0000313" key="2">
    <source>
        <dbReference type="Proteomes" id="UP000823790"/>
    </source>
</evidence>
<proteinExistence type="predicted"/>
<gene>
    <name evidence="1" type="ORF">J7I44_01785</name>
</gene>
<reference evidence="1 2" key="1">
    <citation type="submission" date="2021-04" db="EMBL/GenBank/DDBJ databases">
        <authorList>
            <person name="Huq M.A."/>
        </authorList>
    </citation>
    <scope>NUCLEOTIDE SEQUENCE [LARGE SCALE GENOMIC DNA]</scope>
    <source>
        <strain evidence="1 2">MAH-13</strain>
    </source>
</reference>
<evidence type="ECO:0000313" key="1">
    <source>
        <dbReference type="EMBL" id="MBP1473010.1"/>
    </source>
</evidence>
<dbReference type="Gene3D" id="1.10.287.2500">
    <property type="match status" value="1"/>
</dbReference>
<dbReference type="EMBL" id="JAGJRS010000003">
    <property type="protein sequence ID" value="MBP1473010.1"/>
    <property type="molecule type" value="Genomic_DNA"/>
</dbReference>
<dbReference type="RefSeq" id="WP_209614882.1">
    <property type="nucleotide sequence ID" value="NZ_JAGJRS010000003.1"/>
</dbReference>
<dbReference type="Proteomes" id="UP000823790">
    <property type="component" value="Unassembled WGS sequence"/>
</dbReference>
<dbReference type="InterPro" id="IPR053756">
    <property type="entry name" value="Toxin_immunity_effector"/>
</dbReference>
<name>A0ABS4DJ03_9GAMM</name>
<sequence>MRAISERDLAVVIPLLAAKIRDLILELDTSNGEPTDESAIDRMQLQDMLGQYRSILESLREEYEEGLRAGIRLPAFDDLVRPFLLPSH</sequence>
<accession>A0ABS4DJ03</accession>
<organism evidence="1 2">
    <name type="scientific">Frateuria flava</name>
    <dbReference type="NCBI Taxonomy" id="2821489"/>
    <lineage>
        <taxon>Bacteria</taxon>
        <taxon>Pseudomonadati</taxon>
        <taxon>Pseudomonadota</taxon>
        <taxon>Gammaproteobacteria</taxon>
        <taxon>Lysobacterales</taxon>
        <taxon>Rhodanobacteraceae</taxon>
        <taxon>Frateuria</taxon>
    </lineage>
</organism>
<protein>
    <submittedName>
        <fullName evidence="1">Uncharacterized protein</fullName>
    </submittedName>
</protein>